<accession>A0AAV6UAN6</accession>
<reference evidence="1 2" key="1">
    <citation type="journal article" date="2022" name="Nat. Ecol. Evol.">
        <title>A masculinizing supergene underlies an exaggerated male reproductive morph in a spider.</title>
        <authorList>
            <person name="Hendrickx F."/>
            <person name="De Corte Z."/>
            <person name="Sonet G."/>
            <person name="Van Belleghem S.M."/>
            <person name="Kostlbacher S."/>
            <person name="Vangestel C."/>
        </authorList>
    </citation>
    <scope>NUCLEOTIDE SEQUENCE [LARGE SCALE GENOMIC DNA]</scope>
    <source>
        <strain evidence="1">W744_W776</strain>
    </source>
</reference>
<evidence type="ECO:0000313" key="2">
    <source>
        <dbReference type="Proteomes" id="UP000827092"/>
    </source>
</evidence>
<dbReference type="AlphaFoldDB" id="A0AAV6UAN6"/>
<name>A0AAV6UAN6_9ARAC</name>
<evidence type="ECO:0000313" key="1">
    <source>
        <dbReference type="EMBL" id="KAG8180774.1"/>
    </source>
</evidence>
<comment type="caution">
    <text evidence="1">The sequence shown here is derived from an EMBL/GenBank/DDBJ whole genome shotgun (WGS) entry which is preliminary data.</text>
</comment>
<protein>
    <submittedName>
        <fullName evidence="1">Uncharacterized protein</fullName>
    </submittedName>
</protein>
<sequence length="80" mass="9422">MEKGDSIPFAGSRATDQDFFQKIKDIRQLVEVEVKNFGRRKDESLHSLRIELFDSCKELFDVVGIDDRLRRFLDKEFVPT</sequence>
<dbReference type="EMBL" id="JAFNEN010000550">
    <property type="protein sequence ID" value="KAG8180774.1"/>
    <property type="molecule type" value="Genomic_DNA"/>
</dbReference>
<proteinExistence type="predicted"/>
<organism evidence="1 2">
    <name type="scientific">Oedothorax gibbosus</name>
    <dbReference type="NCBI Taxonomy" id="931172"/>
    <lineage>
        <taxon>Eukaryota</taxon>
        <taxon>Metazoa</taxon>
        <taxon>Ecdysozoa</taxon>
        <taxon>Arthropoda</taxon>
        <taxon>Chelicerata</taxon>
        <taxon>Arachnida</taxon>
        <taxon>Araneae</taxon>
        <taxon>Araneomorphae</taxon>
        <taxon>Entelegynae</taxon>
        <taxon>Araneoidea</taxon>
        <taxon>Linyphiidae</taxon>
        <taxon>Erigoninae</taxon>
        <taxon>Oedothorax</taxon>
    </lineage>
</organism>
<dbReference type="Proteomes" id="UP000827092">
    <property type="component" value="Unassembled WGS sequence"/>
</dbReference>
<gene>
    <name evidence="1" type="ORF">JTE90_023743</name>
</gene>
<keyword evidence="2" id="KW-1185">Reference proteome</keyword>